<dbReference type="EMBL" id="MU003497">
    <property type="protein sequence ID" value="KAF2474710.1"/>
    <property type="molecule type" value="Genomic_DNA"/>
</dbReference>
<sequence>MFKESVRDLIKICFPDGFPKKIGLNVIQPHMSEAGATEKKISQMSDLFRSEMIHQLAWILAGYMETPEKIELDLLDADDLPSHFETKVDLFAYHALAIVKRGLGTKATDKRIRRKMDEILAAMSKEEIRKWKASF</sequence>
<comment type="caution">
    <text evidence="1">The sequence shown here is derived from an EMBL/GenBank/DDBJ whole genome shotgun (WGS) entry which is preliminary data.</text>
</comment>
<keyword evidence="2" id="KW-1185">Reference proteome</keyword>
<evidence type="ECO:0000313" key="2">
    <source>
        <dbReference type="Proteomes" id="UP000799755"/>
    </source>
</evidence>
<protein>
    <submittedName>
        <fullName evidence="1">Uncharacterized protein</fullName>
    </submittedName>
</protein>
<gene>
    <name evidence="1" type="ORF">BDR25DRAFT_311147</name>
</gene>
<reference evidence="1" key="1">
    <citation type="journal article" date="2020" name="Stud. Mycol.">
        <title>101 Dothideomycetes genomes: a test case for predicting lifestyles and emergence of pathogens.</title>
        <authorList>
            <person name="Haridas S."/>
            <person name="Albert R."/>
            <person name="Binder M."/>
            <person name="Bloem J."/>
            <person name="Labutti K."/>
            <person name="Salamov A."/>
            <person name="Andreopoulos B."/>
            <person name="Baker S."/>
            <person name="Barry K."/>
            <person name="Bills G."/>
            <person name="Bluhm B."/>
            <person name="Cannon C."/>
            <person name="Castanera R."/>
            <person name="Culley D."/>
            <person name="Daum C."/>
            <person name="Ezra D."/>
            <person name="Gonzalez J."/>
            <person name="Henrissat B."/>
            <person name="Kuo A."/>
            <person name="Liang C."/>
            <person name="Lipzen A."/>
            <person name="Lutzoni F."/>
            <person name="Magnuson J."/>
            <person name="Mondo S."/>
            <person name="Nolan M."/>
            <person name="Ohm R."/>
            <person name="Pangilinan J."/>
            <person name="Park H.-J."/>
            <person name="Ramirez L."/>
            <person name="Alfaro M."/>
            <person name="Sun H."/>
            <person name="Tritt A."/>
            <person name="Yoshinaga Y."/>
            <person name="Zwiers L.-H."/>
            <person name="Turgeon B."/>
            <person name="Goodwin S."/>
            <person name="Spatafora J."/>
            <person name="Crous P."/>
            <person name="Grigoriev I."/>
        </authorList>
    </citation>
    <scope>NUCLEOTIDE SEQUENCE</scope>
    <source>
        <strain evidence="1">ATCC 200398</strain>
    </source>
</reference>
<organism evidence="1 2">
    <name type="scientific">Lindgomyces ingoldianus</name>
    <dbReference type="NCBI Taxonomy" id="673940"/>
    <lineage>
        <taxon>Eukaryota</taxon>
        <taxon>Fungi</taxon>
        <taxon>Dikarya</taxon>
        <taxon>Ascomycota</taxon>
        <taxon>Pezizomycotina</taxon>
        <taxon>Dothideomycetes</taxon>
        <taxon>Pleosporomycetidae</taxon>
        <taxon>Pleosporales</taxon>
        <taxon>Lindgomycetaceae</taxon>
        <taxon>Lindgomyces</taxon>
    </lineage>
</organism>
<name>A0ACB6R8Q7_9PLEO</name>
<proteinExistence type="predicted"/>
<dbReference type="Proteomes" id="UP000799755">
    <property type="component" value="Unassembled WGS sequence"/>
</dbReference>
<evidence type="ECO:0000313" key="1">
    <source>
        <dbReference type="EMBL" id="KAF2474710.1"/>
    </source>
</evidence>
<accession>A0ACB6R8Q7</accession>